<dbReference type="InterPro" id="IPR036922">
    <property type="entry name" value="Rieske_2Fe-2S_sf"/>
</dbReference>
<proteinExistence type="inferred from homology"/>
<comment type="similarity">
    <text evidence="6">Belongs to the bacterial ring-hydroxylating dioxygenase ferredoxin component family.</text>
</comment>
<evidence type="ECO:0000256" key="4">
    <source>
        <dbReference type="ARBA" id="ARBA00023014"/>
    </source>
</evidence>
<reference evidence="8" key="1">
    <citation type="journal article" date="2020" name="mSystems">
        <title>Genome- and Community-Level Interaction Insights into Carbon Utilization and Element Cycling Functions of Hydrothermarchaeota in Hydrothermal Sediment.</title>
        <authorList>
            <person name="Zhou Z."/>
            <person name="Liu Y."/>
            <person name="Xu W."/>
            <person name="Pan J."/>
            <person name="Luo Z.H."/>
            <person name="Li M."/>
        </authorList>
    </citation>
    <scope>NUCLEOTIDE SEQUENCE [LARGE SCALE GENOMIC DNA]</scope>
    <source>
        <strain evidence="8">HyVt-577</strain>
    </source>
</reference>
<dbReference type="Pfam" id="PF00355">
    <property type="entry name" value="Rieske"/>
    <property type="match status" value="1"/>
</dbReference>
<evidence type="ECO:0000256" key="1">
    <source>
        <dbReference type="ARBA" id="ARBA00022714"/>
    </source>
</evidence>
<dbReference type="Proteomes" id="UP000885779">
    <property type="component" value="Unassembled WGS sequence"/>
</dbReference>
<evidence type="ECO:0000259" key="7">
    <source>
        <dbReference type="PROSITE" id="PS51296"/>
    </source>
</evidence>
<organism evidence="8">
    <name type="scientific">Caldithrix abyssi</name>
    <dbReference type="NCBI Taxonomy" id="187145"/>
    <lineage>
        <taxon>Bacteria</taxon>
        <taxon>Pseudomonadati</taxon>
        <taxon>Calditrichota</taxon>
        <taxon>Calditrichia</taxon>
        <taxon>Calditrichales</taxon>
        <taxon>Calditrichaceae</taxon>
        <taxon>Caldithrix</taxon>
    </lineage>
</organism>
<keyword evidence="1" id="KW-0001">2Fe-2S</keyword>
<dbReference type="EMBL" id="DRQG01000034">
    <property type="protein sequence ID" value="HGY54930.1"/>
    <property type="molecule type" value="Genomic_DNA"/>
</dbReference>
<comment type="cofactor">
    <cofactor evidence="5">
        <name>[2Fe-2S] cluster</name>
        <dbReference type="ChEBI" id="CHEBI:190135"/>
    </cofactor>
</comment>
<evidence type="ECO:0000313" key="8">
    <source>
        <dbReference type="EMBL" id="HGY54930.1"/>
    </source>
</evidence>
<evidence type="ECO:0000256" key="2">
    <source>
        <dbReference type="ARBA" id="ARBA00022723"/>
    </source>
</evidence>
<sequence length="109" mass="12356">MSAGWIKAAPARKVKERFGLGIKLNGLSIALFRHGGKVYALKNRCSHQGAPIHDGYVKEGYAVCPHHQWQFRLSDGAFINNEHIKLPTYPVREEDGIIYILLDNNRNEE</sequence>
<evidence type="ECO:0000256" key="3">
    <source>
        <dbReference type="ARBA" id="ARBA00023004"/>
    </source>
</evidence>
<dbReference type="PANTHER" id="PTHR21496:SF0">
    <property type="entry name" value="RIESKE DOMAIN-CONTAINING PROTEIN"/>
    <property type="match status" value="1"/>
</dbReference>
<evidence type="ECO:0000256" key="6">
    <source>
        <dbReference type="ARBA" id="ARBA00038001"/>
    </source>
</evidence>
<keyword evidence="4" id="KW-0411">Iron-sulfur</keyword>
<dbReference type="GO" id="GO:0051537">
    <property type="term" value="F:2 iron, 2 sulfur cluster binding"/>
    <property type="evidence" value="ECO:0007669"/>
    <property type="project" value="UniProtKB-KW"/>
</dbReference>
<evidence type="ECO:0000256" key="5">
    <source>
        <dbReference type="ARBA" id="ARBA00034078"/>
    </source>
</evidence>
<keyword evidence="3" id="KW-0408">Iron</keyword>
<dbReference type="PROSITE" id="PS51296">
    <property type="entry name" value="RIESKE"/>
    <property type="match status" value="1"/>
</dbReference>
<dbReference type="CDD" id="cd03467">
    <property type="entry name" value="Rieske"/>
    <property type="match status" value="1"/>
</dbReference>
<dbReference type="PANTHER" id="PTHR21496">
    <property type="entry name" value="FERREDOXIN-RELATED"/>
    <property type="match status" value="1"/>
</dbReference>
<keyword evidence="2" id="KW-0479">Metal-binding</keyword>
<dbReference type="AlphaFoldDB" id="A0A7V4TZ24"/>
<feature type="domain" description="Rieske" evidence="7">
    <location>
        <begin position="6"/>
        <end position="100"/>
    </location>
</feature>
<protein>
    <submittedName>
        <fullName evidence="8">Rieske (2Fe-2S) protein</fullName>
    </submittedName>
</protein>
<dbReference type="GO" id="GO:0046872">
    <property type="term" value="F:metal ion binding"/>
    <property type="evidence" value="ECO:0007669"/>
    <property type="project" value="UniProtKB-KW"/>
</dbReference>
<comment type="caution">
    <text evidence="8">The sequence shown here is derived from an EMBL/GenBank/DDBJ whole genome shotgun (WGS) entry which is preliminary data.</text>
</comment>
<dbReference type="Gene3D" id="2.102.10.10">
    <property type="entry name" value="Rieske [2Fe-2S] iron-sulphur domain"/>
    <property type="match status" value="1"/>
</dbReference>
<gene>
    <name evidence="8" type="ORF">ENK44_04455</name>
</gene>
<dbReference type="SUPFAM" id="SSF50022">
    <property type="entry name" value="ISP domain"/>
    <property type="match status" value="1"/>
</dbReference>
<name>A0A7V4TZ24_CALAY</name>
<accession>A0A7V4TZ24</accession>
<dbReference type="InterPro" id="IPR017941">
    <property type="entry name" value="Rieske_2Fe-2S"/>
</dbReference>